<protein>
    <submittedName>
        <fullName evidence="2">Anaphase-promoting complex, cyclosome, subunit 3</fullName>
    </submittedName>
</protein>
<dbReference type="AlphaFoldDB" id="A0A5C6DLB8"/>
<dbReference type="RefSeq" id="WP_146601548.1">
    <property type="nucleotide sequence ID" value="NZ_SJPY01000007.1"/>
</dbReference>
<dbReference type="PROSITE" id="PS50005">
    <property type="entry name" value="TPR"/>
    <property type="match status" value="1"/>
</dbReference>
<reference evidence="2 3" key="1">
    <citation type="submission" date="2019-02" db="EMBL/GenBank/DDBJ databases">
        <title>Deep-cultivation of Planctomycetes and their phenomic and genomic characterization uncovers novel biology.</title>
        <authorList>
            <person name="Wiegand S."/>
            <person name="Jogler M."/>
            <person name="Boedeker C."/>
            <person name="Pinto D."/>
            <person name="Vollmers J."/>
            <person name="Rivas-Marin E."/>
            <person name="Kohn T."/>
            <person name="Peeters S.H."/>
            <person name="Heuer A."/>
            <person name="Rast P."/>
            <person name="Oberbeckmann S."/>
            <person name="Bunk B."/>
            <person name="Jeske O."/>
            <person name="Meyerdierks A."/>
            <person name="Storesund J.E."/>
            <person name="Kallscheuer N."/>
            <person name="Luecker S."/>
            <person name="Lage O.M."/>
            <person name="Pohl T."/>
            <person name="Merkel B.J."/>
            <person name="Hornburger P."/>
            <person name="Mueller R.-W."/>
            <person name="Bruemmer F."/>
            <person name="Labrenz M."/>
            <person name="Spormann A.M."/>
            <person name="Op Den Camp H."/>
            <person name="Overmann J."/>
            <person name="Amann R."/>
            <person name="Jetten M.S.M."/>
            <person name="Mascher T."/>
            <person name="Medema M.H."/>
            <person name="Devos D.P."/>
            <person name="Kaster A.-K."/>
            <person name="Ovreas L."/>
            <person name="Rohde M."/>
            <person name="Galperin M.Y."/>
            <person name="Jogler C."/>
        </authorList>
    </citation>
    <scope>NUCLEOTIDE SEQUENCE [LARGE SCALE GENOMIC DNA]</scope>
    <source>
        <strain evidence="2 3">Q31b</strain>
    </source>
</reference>
<keyword evidence="1" id="KW-0802">TPR repeat</keyword>
<dbReference type="OrthoDB" id="243830at2"/>
<sequence length="501" mass="55760">MTSLRYLNPLQWGRWFAQFVHAWAVSIPWDSAPKAIPALLLLLVLLVTGVIAYSDGNRWRSNLMGKQFRTAWEADDFETAELILRRQIKDRPDDTQLMFRLGLAMQEQDKKEQTTELMRRLVALRKHEPAARWLLQNEYVGGSWNELEVSAQDELGALLTLLHEENPKDFSVKRLYADYLIATHKEEAAIPVLAQLAAVQPMQGLRAAAIAKNAGQEGVSSRLAEQTLSAVNKLYEEEPTNARIGLAAAQNLLFLNRHKECVDTLSLALKRAKTPEDAQMLRIALGDAIVAWVTYIEENPNASRDDDDGLKSLQMLQMALQFAPNNPRVLTLVVDRVLKAATQDSEEINLIREALVKGTSPGIAHFIRGTAALVNGDNETAERHLSLAVEMLPRSGAILNNLAVAMATREDADMERALKISNSAIENTPNASPHFFETRGQILVKLERYDEAIPDLERALAVDTLAANAHAALAKCYDSIGEKEIAEQHREAAEERKAATK</sequence>
<dbReference type="InterPro" id="IPR019734">
    <property type="entry name" value="TPR_rpt"/>
</dbReference>
<comment type="caution">
    <text evidence="2">The sequence shown here is derived from an EMBL/GenBank/DDBJ whole genome shotgun (WGS) entry which is preliminary data.</text>
</comment>
<organism evidence="2 3">
    <name type="scientific">Novipirellula aureliae</name>
    <dbReference type="NCBI Taxonomy" id="2527966"/>
    <lineage>
        <taxon>Bacteria</taxon>
        <taxon>Pseudomonadati</taxon>
        <taxon>Planctomycetota</taxon>
        <taxon>Planctomycetia</taxon>
        <taxon>Pirellulales</taxon>
        <taxon>Pirellulaceae</taxon>
        <taxon>Novipirellula</taxon>
    </lineage>
</organism>
<dbReference type="PANTHER" id="PTHR12558">
    <property type="entry name" value="CELL DIVISION CYCLE 16,23,27"/>
    <property type="match status" value="1"/>
</dbReference>
<evidence type="ECO:0000313" key="3">
    <source>
        <dbReference type="Proteomes" id="UP000315471"/>
    </source>
</evidence>
<dbReference type="PANTHER" id="PTHR12558:SF13">
    <property type="entry name" value="CELL DIVISION CYCLE PROTEIN 27 HOMOLOG"/>
    <property type="match status" value="1"/>
</dbReference>
<dbReference type="EMBL" id="SJPY01000007">
    <property type="protein sequence ID" value="TWU37568.1"/>
    <property type="molecule type" value="Genomic_DNA"/>
</dbReference>
<dbReference type="SMART" id="SM00028">
    <property type="entry name" value="TPR"/>
    <property type="match status" value="3"/>
</dbReference>
<dbReference type="Pfam" id="PF13432">
    <property type="entry name" value="TPR_16"/>
    <property type="match status" value="1"/>
</dbReference>
<dbReference type="Gene3D" id="1.25.40.10">
    <property type="entry name" value="Tetratricopeptide repeat domain"/>
    <property type="match status" value="2"/>
</dbReference>
<gene>
    <name evidence="2" type="ORF">Q31b_43560</name>
</gene>
<evidence type="ECO:0000313" key="2">
    <source>
        <dbReference type="EMBL" id="TWU37568.1"/>
    </source>
</evidence>
<evidence type="ECO:0000256" key="1">
    <source>
        <dbReference type="PROSITE-ProRule" id="PRU00339"/>
    </source>
</evidence>
<dbReference type="Proteomes" id="UP000315471">
    <property type="component" value="Unassembled WGS sequence"/>
</dbReference>
<dbReference type="InterPro" id="IPR011990">
    <property type="entry name" value="TPR-like_helical_dom_sf"/>
</dbReference>
<dbReference type="SUPFAM" id="SSF48452">
    <property type="entry name" value="TPR-like"/>
    <property type="match status" value="2"/>
</dbReference>
<accession>A0A5C6DLB8</accession>
<name>A0A5C6DLB8_9BACT</name>
<feature type="repeat" description="TPR" evidence="1">
    <location>
        <begin position="433"/>
        <end position="466"/>
    </location>
</feature>
<proteinExistence type="predicted"/>
<keyword evidence="3" id="KW-1185">Reference proteome</keyword>